<sequence>MQIHIVFVEPQFTGNIGFLARTMANFGFKNLILVNPPELDEDAYRFSKHARYIIENAEILNNFEELRRSLDYLVATSGVSTKSPKKFKRIALTPREFAQKVWNFSGNIGIVFGRENYGLYNEEIEKCDSLITIPTSEEYPIMNITHAAAIILYEIFMEKREEEGMPLAEEFELNLLNERFSELLGLINFPDHKRKNTEVMFRRIIGRAMLTKWEYHSMMGVMKRIIYAIQAKDDY</sequence>
<dbReference type="PANTHER" id="PTHR42786">
    <property type="entry name" value="TRNA/RRNA METHYLTRANSFERASE"/>
    <property type="match status" value="1"/>
</dbReference>
<name>D3TBC0_ACIB4</name>
<keyword evidence="7" id="KW-1185">Reference proteome</keyword>
<organism evidence="6 7">
    <name type="scientific">Aciduliprofundum boonei (strain DSM 19572 / T469)</name>
    <dbReference type="NCBI Taxonomy" id="439481"/>
    <lineage>
        <taxon>Archaea</taxon>
        <taxon>Methanobacteriati</taxon>
        <taxon>Thermoplasmatota</taxon>
        <taxon>DHVE2 group</taxon>
        <taxon>Candidatus Aciduliprofundum</taxon>
    </lineage>
</organism>
<dbReference type="Gene3D" id="1.10.8.590">
    <property type="match status" value="1"/>
</dbReference>
<keyword evidence="2 6" id="KW-0489">Methyltransferase</keyword>
<dbReference type="NCBIfam" id="TIGR00050">
    <property type="entry name" value="rRNA_methyl_1"/>
    <property type="match status" value="1"/>
</dbReference>
<dbReference type="HOGENOM" id="CLU_056931_3_0_2"/>
<dbReference type="PANTHER" id="PTHR42786:SF2">
    <property type="entry name" value="TRNA (CYTIDINE_URIDINE-2'-O-)-METHYLTRANSFERASE TRMJ"/>
    <property type="match status" value="1"/>
</dbReference>
<dbReference type="InterPro" id="IPR001537">
    <property type="entry name" value="SpoU_MeTrfase"/>
</dbReference>
<protein>
    <submittedName>
        <fullName evidence="6">RNA methyltransferase, TrmH family, group 1</fullName>
    </submittedName>
</protein>
<dbReference type="Pfam" id="PF00588">
    <property type="entry name" value="SpoU_methylase"/>
    <property type="match status" value="1"/>
</dbReference>
<accession>D3TBC0</accession>
<reference evidence="6" key="1">
    <citation type="submission" date="2010-02" db="EMBL/GenBank/DDBJ databases">
        <title>Complete sequence of Aciduliprofundum boonei T469.</title>
        <authorList>
            <consortium name="US DOE Joint Genome Institute"/>
            <person name="Lucas S."/>
            <person name="Copeland A."/>
            <person name="Lapidus A."/>
            <person name="Cheng J.-F."/>
            <person name="Bruce D."/>
            <person name="Goodwin L."/>
            <person name="Pitluck S."/>
            <person name="Saunders E."/>
            <person name="Detter J.C."/>
            <person name="Han C."/>
            <person name="Tapia R."/>
            <person name="Land M."/>
            <person name="Hauser L."/>
            <person name="Kyrpides N."/>
            <person name="Mikhailova N."/>
            <person name="Flores G."/>
            <person name="Reysenbach A.-L."/>
            <person name="Woyke T."/>
        </authorList>
    </citation>
    <scope>NUCLEOTIDE SEQUENCE</scope>
    <source>
        <strain evidence="6">T469</strain>
    </source>
</reference>
<gene>
    <name evidence="6" type="ordered locus">Aboo_0043</name>
</gene>
<keyword evidence="3" id="KW-0808">Transferase</keyword>
<dbReference type="InterPro" id="IPR029026">
    <property type="entry name" value="tRNA_m1G_MTases_N"/>
</dbReference>
<comment type="similarity">
    <text evidence="1">Belongs to the class IV-like SAM-binding methyltransferase superfamily. RNA methyltransferase TrmH family.</text>
</comment>
<feature type="domain" description="tRNA/rRNA methyltransferase SpoU type" evidence="5">
    <location>
        <begin position="3"/>
        <end position="153"/>
    </location>
</feature>
<dbReference type="PIRSF" id="PIRSF004808">
    <property type="entry name" value="LasT"/>
    <property type="match status" value="1"/>
</dbReference>
<evidence type="ECO:0000313" key="6">
    <source>
        <dbReference type="EMBL" id="ADD07855.1"/>
    </source>
</evidence>
<dbReference type="GeneID" id="8826978"/>
<dbReference type="CDD" id="cd18093">
    <property type="entry name" value="SpoU-like_TrmJ"/>
    <property type="match status" value="1"/>
</dbReference>
<evidence type="ECO:0000256" key="2">
    <source>
        <dbReference type="ARBA" id="ARBA00022603"/>
    </source>
</evidence>
<dbReference type="KEGG" id="abi:Aboo_0043"/>
<evidence type="ECO:0000256" key="1">
    <source>
        <dbReference type="ARBA" id="ARBA00007228"/>
    </source>
</evidence>
<evidence type="ECO:0000313" key="7">
    <source>
        <dbReference type="Proteomes" id="UP000001400"/>
    </source>
</evidence>
<dbReference type="Proteomes" id="UP000001400">
    <property type="component" value="Chromosome"/>
</dbReference>
<dbReference type="GO" id="GO:0005829">
    <property type="term" value="C:cytosol"/>
    <property type="evidence" value="ECO:0007669"/>
    <property type="project" value="TreeGrafter"/>
</dbReference>
<dbReference type="GO" id="GO:0003723">
    <property type="term" value="F:RNA binding"/>
    <property type="evidence" value="ECO:0007669"/>
    <property type="project" value="InterPro"/>
</dbReference>
<proteinExistence type="inferred from homology"/>
<dbReference type="InterPro" id="IPR004384">
    <property type="entry name" value="RNA_MeTrfase_TrmJ/LasT"/>
</dbReference>
<dbReference type="GO" id="GO:0008173">
    <property type="term" value="F:RNA methyltransferase activity"/>
    <property type="evidence" value="ECO:0007669"/>
    <property type="project" value="InterPro"/>
</dbReference>
<keyword evidence="4" id="KW-0949">S-adenosyl-L-methionine</keyword>
<dbReference type="GO" id="GO:0002128">
    <property type="term" value="P:tRNA nucleoside ribose methylation"/>
    <property type="evidence" value="ECO:0007669"/>
    <property type="project" value="TreeGrafter"/>
</dbReference>
<dbReference type="InterPro" id="IPR029028">
    <property type="entry name" value="Alpha/beta_knot_MTases"/>
</dbReference>
<dbReference type="SUPFAM" id="SSF75217">
    <property type="entry name" value="alpha/beta knot"/>
    <property type="match status" value="1"/>
</dbReference>
<dbReference type="EMBL" id="CP001941">
    <property type="protein sequence ID" value="ADD07855.1"/>
    <property type="molecule type" value="Genomic_DNA"/>
</dbReference>
<dbReference type="AlphaFoldDB" id="D3TBC0"/>
<evidence type="ECO:0000256" key="3">
    <source>
        <dbReference type="ARBA" id="ARBA00022679"/>
    </source>
</evidence>
<evidence type="ECO:0000259" key="5">
    <source>
        <dbReference type="Pfam" id="PF00588"/>
    </source>
</evidence>
<evidence type="ECO:0000256" key="4">
    <source>
        <dbReference type="ARBA" id="ARBA00022691"/>
    </source>
</evidence>
<dbReference type="Gene3D" id="3.40.1280.10">
    <property type="match status" value="1"/>
</dbReference>
<dbReference type="RefSeq" id="WP_012997025.1">
    <property type="nucleotide sequence ID" value="NC_013926.1"/>
</dbReference>